<keyword evidence="10" id="KW-0066">ATP synthesis</keyword>
<dbReference type="EMBL" id="MT584166">
    <property type="protein sequence ID" value="QLY90154.1"/>
    <property type="molecule type" value="Genomic_DNA"/>
</dbReference>
<dbReference type="AlphaFoldDB" id="A0A7D6W4I9"/>
<dbReference type="PANTHER" id="PTHR11410">
    <property type="entry name" value="ATP SYNTHASE SUBUNIT A"/>
    <property type="match status" value="1"/>
</dbReference>
<dbReference type="InterPro" id="IPR045083">
    <property type="entry name" value="ATP_synth_F0_asu_bact/mt"/>
</dbReference>
<comment type="subcellular location">
    <subcellularLocation>
        <location evidence="1">Membrane</location>
        <topology evidence="1">Multi-pass membrane protein</topology>
    </subcellularLocation>
    <subcellularLocation>
        <location evidence="11">Mitochondrion inner membrane</location>
        <topology evidence="11">Multi-pass membrane protein</topology>
    </subcellularLocation>
</comment>
<keyword evidence="4" id="KW-0138">CF(0)</keyword>
<feature type="transmembrane region" description="Helical" evidence="12">
    <location>
        <begin position="106"/>
        <end position="127"/>
    </location>
</feature>
<protein>
    <recommendedName>
        <fullName evidence="11">ATP synthase subunit a</fullName>
    </recommendedName>
</protein>
<evidence type="ECO:0000256" key="7">
    <source>
        <dbReference type="ARBA" id="ARBA00022989"/>
    </source>
</evidence>
<feature type="transmembrane region" description="Helical" evidence="12">
    <location>
        <begin position="76"/>
        <end position="100"/>
    </location>
</feature>
<dbReference type="CDD" id="cd00310">
    <property type="entry name" value="ATP-synt_Fo_a_6"/>
    <property type="match status" value="1"/>
</dbReference>
<evidence type="ECO:0000256" key="8">
    <source>
        <dbReference type="ARBA" id="ARBA00023065"/>
    </source>
</evidence>
<dbReference type="Pfam" id="PF00119">
    <property type="entry name" value="ATP-synt_A"/>
    <property type="match status" value="1"/>
</dbReference>
<dbReference type="PRINTS" id="PR00123">
    <property type="entry name" value="ATPASEA"/>
</dbReference>
<evidence type="ECO:0000256" key="11">
    <source>
        <dbReference type="RuleBase" id="RU004450"/>
    </source>
</evidence>
<keyword evidence="5 12" id="KW-0812">Transmembrane</keyword>
<keyword evidence="3" id="KW-0813">Transport</keyword>
<dbReference type="Gene3D" id="1.20.120.220">
    <property type="entry name" value="ATP synthase, F0 complex, subunit A"/>
    <property type="match status" value="1"/>
</dbReference>
<dbReference type="PANTHER" id="PTHR11410:SF0">
    <property type="entry name" value="ATP SYNTHASE SUBUNIT A"/>
    <property type="match status" value="1"/>
</dbReference>
<organism evidence="13">
    <name type="scientific">Erpobdella testacea</name>
    <dbReference type="NCBI Taxonomy" id="92797"/>
    <lineage>
        <taxon>Eukaryota</taxon>
        <taxon>Metazoa</taxon>
        <taxon>Spiralia</taxon>
        <taxon>Lophotrochozoa</taxon>
        <taxon>Annelida</taxon>
        <taxon>Clitellata</taxon>
        <taxon>Hirudinea</taxon>
        <taxon>Hirudinida</taxon>
        <taxon>Erpobdelliformes</taxon>
        <taxon>Erpobdellidae</taxon>
        <taxon>Erpobdella</taxon>
    </lineage>
</organism>
<dbReference type="InterPro" id="IPR000568">
    <property type="entry name" value="ATP_synth_F0_asu"/>
</dbReference>
<evidence type="ECO:0000256" key="4">
    <source>
        <dbReference type="ARBA" id="ARBA00022547"/>
    </source>
</evidence>
<keyword evidence="13" id="KW-0496">Mitochondrion</keyword>
<accession>A0A7D6W4I9</accession>
<evidence type="ECO:0000256" key="1">
    <source>
        <dbReference type="ARBA" id="ARBA00004141"/>
    </source>
</evidence>
<keyword evidence="7 12" id="KW-1133">Transmembrane helix</keyword>
<gene>
    <name evidence="13" type="primary">ATP6</name>
</gene>
<keyword evidence="8" id="KW-0406">Ion transport</keyword>
<geneLocation type="mitochondrion" evidence="13"/>
<dbReference type="SUPFAM" id="SSF81336">
    <property type="entry name" value="F1F0 ATP synthase subunit A"/>
    <property type="match status" value="1"/>
</dbReference>
<evidence type="ECO:0000256" key="2">
    <source>
        <dbReference type="ARBA" id="ARBA00006810"/>
    </source>
</evidence>
<feature type="transmembrane region" description="Helical" evidence="12">
    <location>
        <begin position="176"/>
        <end position="195"/>
    </location>
</feature>
<proteinExistence type="inferred from homology"/>
<evidence type="ECO:0000313" key="13">
    <source>
        <dbReference type="EMBL" id="QLY90154.1"/>
    </source>
</evidence>
<evidence type="ECO:0000256" key="3">
    <source>
        <dbReference type="ARBA" id="ARBA00022448"/>
    </source>
</evidence>
<keyword evidence="9 12" id="KW-0472">Membrane</keyword>
<evidence type="ECO:0000256" key="6">
    <source>
        <dbReference type="ARBA" id="ARBA00022781"/>
    </source>
</evidence>
<evidence type="ECO:0000256" key="10">
    <source>
        <dbReference type="ARBA" id="ARBA00023310"/>
    </source>
</evidence>
<evidence type="ECO:0000256" key="12">
    <source>
        <dbReference type="SAM" id="Phobius"/>
    </source>
</evidence>
<dbReference type="NCBIfam" id="TIGR01131">
    <property type="entry name" value="ATP_synt_6_or_A"/>
    <property type="match status" value="1"/>
</dbReference>
<feature type="transmembrane region" description="Helical" evidence="12">
    <location>
        <begin position="20"/>
        <end position="40"/>
    </location>
</feature>
<keyword evidence="6" id="KW-0375">Hydrogen ion transport</keyword>
<name>A0A7D6W4I9_9ANNE</name>
<evidence type="ECO:0000256" key="9">
    <source>
        <dbReference type="ARBA" id="ARBA00023136"/>
    </source>
</evidence>
<dbReference type="GO" id="GO:0045259">
    <property type="term" value="C:proton-transporting ATP synthase complex"/>
    <property type="evidence" value="ECO:0007669"/>
    <property type="project" value="UniProtKB-KW"/>
</dbReference>
<dbReference type="GO" id="GO:0005743">
    <property type="term" value="C:mitochondrial inner membrane"/>
    <property type="evidence" value="ECO:0007669"/>
    <property type="project" value="UniProtKB-SubCell"/>
</dbReference>
<reference evidence="13" key="1">
    <citation type="submission" date="2020-06" db="EMBL/GenBank/DDBJ databases">
        <title>DNAmark Project.</title>
        <authorList>
            <person name="Leerhoei F."/>
        </authorList>
    </citation>
    <scope>NUCLEOTIDE SEQUENCE</scope>
    <source>
        <strain evidence="13">DM1200</strain>
    </source>
</reference>
<dbReference type="InterPro" id="IPR035908">
    <property type="entry name" value="F0_ATP_A_sf"/>
</dbReference>
<feature type="transmembrane region" description="Helical" evidence="12">
    <location>
        <begin position="207"/>
        <end position="229"/>
    </location>
</feature>
<dbReference type="PROSITE" id="PS00449">
    <property type="entry name" value="ATPASE_A"/>
    <property type="match status" value="1"/>
</dbReference>
<comment type="similarity">
    <text evidence="2">Belongs to the ATPase A chain family.</text>
</comment>
<dbReference type="InterPro" id="IPR023011">
    <property type="entry name" value="ATP_synth_F0_asu_AS"/>
</dbReference>
<dbReference type="GO" id="GO:0046933">
    <property type="term" value="F:proton-transporting ATP synthase activity, rotational mechanism"/>
    <property type="evidence" value="ECO:0007669"/>
    <property type="project" value="TreeGrafter"/>
</dbReference>
<sequence>MLMDIFSSFDSYQYNAFMPFNSIFNSVIISIPIILVSIMISNMWMKNNRYYNYITPSILLMYNQTTRTKSKYLKGYSIILTSLFMIIIILNMLGLVAYSFSMTSHLMITLLVGLPMWMTMIISSFINSKKDFMAHMLPSGAPSWLNPFLVLIETVSIAVRPLTLSFRLAANMTAGHIVLSLIGMYLASSLFYMNMYPLLLSLACMTYILFELAICLIQAYIFCLLLSLYTDDHTS</sequence>
<evidence type="ECO:0000256" key="5">
    <source>
        <dbReference type="ARBA" id="ARBA00022692"/>
    </source>
</evidence>